<dbReference type="AlphaFoldDB" id="A0A9D1M633"/>
<gene>
    <name evidence="1" type="ORF">IAB03_01050</name>
</gene>
<reference evidence="1" key="2">
    <citation type="journal article" date="2021" name="PeerJ">
        <title>Extensive microbial diversity within the chicken gut microbiome revealed by metagenomics and culture.</title>
        <authorList>
            <person name="Gilroy R."/>
            <person name="Ravi A."/>
            <person name="Getino M."/>
            <person name="Pursley I."/>
            <person name="Horton D.L."/>
            <person name="Alikhan N.F."/>
            <person name="Baker D."/>
            <person name="Gharbi K."/>
            <person name="Hall N."/>
            <person name="Watson M."/>
            <person name="Adriaenssens E.M."/>
            <person name="Foster-Nyarko E."/>
            <person name="Jarju S."/>
            <person name="Secka A."/>
            <person name="Antonio M."/>
            <person name="Oren A."/>
            <person name="Chaudhuri R.R."/>
            <person name="La Ragione R."/>
            <person name="Hildebrand F."/>
            <person name="Pallen M.J."/>
        </authorList>
    </citation>
    <scope>NUCLEOTIDE SEQUENCE</scope>
    <source>
        <strain evidence="1">CHK158-818</strain>
    </source>
</reference>
<organism evidence="1 2">
    <name type="scientific">Candidatus Gallibacteroides avistercoris</name>
    <dbReference type="NCBI Taxonomy" id="2840833"/>
    <lineage>
        <taxon>Bacteria</taxon>
        <taxon>Pseudomonadati</taxon>
        <taxon>Bacteroidota</taxon>
        <taxon>Bacteroidia</taxon>
        <taxon>Bacteroidales</taxon>
        <taxon>Bacteroidaceae</taxon>
        <taxon>Bacteroidaceae incertae sedis</taxon>
        <taxon>Candidatus Gallibacteroides</taxon>
    </lineage>
</organism>
<accession>A0A9D1M633</accession>
<evidence type="ECO:0000313" key="1">
    <source>
        <dbReference type="EMBL" id="HIU54376.1"/>
    </source>
</evidence>
<reference evidence="1" key="1">
    <citation type="submission" date="2020-10" db="EMBL/GenBank/DDBJ databases">
        <authorList>
            <person name="Gilroy R."/>
        </authorList>
    </citation>
    <scope>NUCLEOTIDE SEQUENCE</scope>
    <source>
        <strain evidence="1">CHK158-818</strain>
    </source>
</reference>
<dbReference type="Proteomes" id="UP000824112">
    <property type="component" value="Unassembled WGS sequence"/>
</dbReference>
<protein>
    <submittedName>
        <fullName evidence="1">Uncharacterized protein</fullName>
    </submittedName>
</protein>
<evidence type="ECO:0000313" key="2">
    <source>
        <dbReference type="Proteomes" id="UP000824112"/>
    </source>
</evidence>
<sequence>MNRQGKNKYLSAVVKSGIFLVWLFLSLPVCSQDNQRKYPFYSLESGLESRRIYLDTVLNLMRSDRYNLEVNFPEEGWTKQSINVDFDLKLNDVICSSYRIVSEDNRVVILYFAWHEEDSCSWKEGNYVDYYRRTGRADTLSERKIFCYDKEYALEKFGTEYAGQYPYNVEELKAKGFGGIRNLDVYSRCEIVWFYHPENNNTLVYLEYYYIPDEYPRYFVKSHPAMDIDKYIKETAGMIRFKEKTDLPDKKEEKILREEANILK</sequence>
<dbReference type="EMBL" id="DVNA01000023">
    <property type="protein sequence ID" value="HIU54376.1"/>
    <property type="molecule type" value="Genomic_DNA"/>
</dbReference>
<comment type="caution">
    <text evidence="1">The sequence shown here is derived from an EMBL/GenBank/DDBJ whole genome shotgun (WGS) entry which is preliminary data.</text>
</comment>
<name>A0A9D1M633_9BACT</name>
<proteinExistence type="predicted"/>